<dbReference type="Pfam" id="PF07741">
    <property type="entry name" value="BRF1"/>
    <property type="match status" value="1"/>
</dbReference>
<sequence>MFPEKEDRINKEKEEGTYKEKVGETGLLVFWHGDLSAILTSDLCLQKKKYKKREQIEASTVGEAIEKMLERKKISSKINYDVLKDLNGSTGGSSPLTPDLPSGTPTQKRLSRRRRKTSETKPDFSTSTIIMRKRFRCLISATPKKKALPQAEHATLPAAEAKEPEAELSPDAIPDLGSASTVAPPPIEEEEDEVEEECVSALQLVGDYGCEEEEVF</sequence>
<dbReference type="Proteomes" id="UP000694548">
    <property type="component" value="Chromosome sgr04"/>
</dbReference>
<protein>
    <recommendedName>
        <fullName evidence="2">Brf1 TBP-binding domain-containing protein</fullName>
    </recommendedName>
</protein>
<accession>A0A8C6KQ12</accession>
<evidence type="ECO:0000313" key="4">
    <source>
        <dbReference type="Proteomes" id="UP000694548"/>
    </source>
</evidence>
<organism evidence="3 4">
    <name type="scientific">Nothobranchius furzeri</name>
    <name type="common">Turquoise killifish</name>
    <dbReference type="NCBI Taxonomy" id="105023"/>
    <lineage>
        <taxon>Eukaryota</taxon>
        <taxon>Metazoa</taxon>
        <taxon>Chordata</taxon>
        <taxon>Craniata</taxon>
        <taxon>Vertebrata</taxon>
        <taxon>Euteleostomi</taxon>
        <taxon>Actinopterygii</taxon>
        <taxon>Neopterygii</taxon>
        <taxon>Teleostei</taxon>
        <taxon>Neoteleostei</taxon>
        <taxon>Acanthomorphata</taxon>
        <taxon>Ovalentaria</taxon>
        <taxon>Atherinomorphae</taxon>
        <taxon>Cyprinodontiformes</taxon>
        <taxon>Nothobranchiidae</taxon>
        <taxon>Nothobranchius</taxon>
    </lineage>
</organism>
<reference evidence="3" key="1">
    <citation type="submission" date="2014-08" db="EMBL/GenBank/DDBJ databases">
        <authorList>
            <person name="Senf B."/>
            <person name="Petzold A."/>
            <person name="Downie B.R."/>
            <person name="Koch P."/>
            <person name="Platzer M."/>
        </authorList>
    </citation>
    <scope>NUCLEOTIDE SEQUENCE [LARGE SCALE GENOMIC DNA]</scope>
    <source>
        <strain evidence="3">GRZ</strain>
    </source>
</reference>
<reference evidence="3" key="3">
    <citation type="submission" date="2025-09" db="UniProtKB">
        <authorList>
            <consortium name="Ensembl"/>
        </authorList>
    </citation>
    <scope>IDENTIFICATION</scope>
</reference>
<feature type="domain" description="Brf1 TBP-binding" evidence="2">
    <location>
        <begin position="47"/>
        <end position="87"/>
    </location>
</feature>
<reference evidence="3" key="2">
    <citation type="submission" date="2025-08" db="UniProtKB">
        <authorList>
            <consortium name="Ensembl"/>
        </authorList>
    </citation>
    <scope>IDENTIFICATION</scope>
</reference>
<evidence type="ECO:0000256" key="1">
    <source>
        <dbReference type="SAM" id="MobiDB-lite"/>
    </source>
</evidence>
<dbReference type="InterPro" id="IPR011665">
    <property type="entry name" value="BRF1_TBP-bd_dom"/>
</dbReference>
<feature type="region of interest" description="Disordered" evidence="1">
    <location>
        <begin position="157"/>
        <end position="193"/>
    </location>
</feature>
<keyword evidence="4" id="KW-1185">Reference proteome</keyword>
<evidence type="ECO:0000313" key="3">
    <source>
        <dbReference type="Ensembl" id="ENSNFUP00015007937.1"/>
    </source>
</evidence>
<feature type="region of interest" description="Disordered" evidence="1">
    <location>
        <begin position="89"/>
        <end position="124"/>
    </location>
</feature>
<dbReference type="GeneTree" id="ENSGT00970000195456"/>
<name>A0A8C6KQ12_NOTFU</name>
<dbReference type="Ensembl" id="ENSNFUT00015008349.1">
    <property type="protein sequence ID" value="ENSNFUP00015007937.1"/>
    <property type="gene ID" value="ENSNFUG00015003899.1"/>
</dbReference>
<proteinExistence type="predicted"/>
<evidence type="ECO:0000259" key="2">
    <source>
        <dbReference type="Pfam" id="PF07741"/>
    </source>
</evidence>
<dbReference type="AlphaFoldDB" id="A0A8C6KQ12"/>